<reference evidence="2 3" key="1">
    <citation type="submission" date="2019-03" db="EMBL/GenBank/DDBJ databases">
        <title>Single cell metagenomics reveals metabolic interactions within the superorganism composed of flagellate Streblomastix strix and complex community of Bacteroidetes bacteria on its surface.</title>
        <authorList>
            <person name="Treitli S.C."/>
            <person name="Kolisko M."/>
            <person name="Husnik F."/>
            <person name="Keeling P."/>
            <person name="Hampl V."/>
        </authorList>
    </citation>
    <scope>NUCLEOTIDE SEQUENCE [LARGE SCALE GENOMIC DNA]</scope>
    <source>
        <strain evidence="2">ST1C</strain>
    </source>
</reference>
<evidence type="ECO:0000256" key="1">
    <source>
        <dbReference type="SAM" id="MobiDB-lite"/>
    </source>
</evidence>
<dbReference type="AlphaFoldDB" id="A0A5J4VPG7"/>
<sequence>MIAEEKLSLKKKEKDKVKQQSNMAEQQVQISLQRKIDTEQRLIETQIQYQKVGQEKQSTISRTIELEQKIIRLEEKKKKYAEKLNQSQIPCSVLMKIIKYLKTPLTEDIEENKEVMEYQEIGAKLLKRMFLGEDGLESLNQAIIYGVVEGFLFAFEKRELNSITQPITDTFKHLTSSTNEIKQLLVSKEPFIGLTRLLEHSNASVIDDAINSIYSLVTEVGITSSETSPHPNFSEIQICGGIDKILNLFQRNISKIQKDLSAVCLGFLFRERDFTDQQLLFDIQSHLKLQKDDLMMNCEKGLLNLELLMDYY</sequence>
<evidence type="ECO:0000313" key="3">
    <source>
        <dbReference type="Proteomes" id="UP000324800"/>
    </source>
</evidence>
<protein>
    <submittedName>
        <fullName evidence="2">Uncharacterized protein</fullName>
    </submittedName>
</protein>
<organism evidence="2 3">
    <name type="scientific">Streblomastix strix</name>
    <dbReference type="NCBI Taxonomy" id="222440"/>
    <lineage>
        <taxon>Eukaryota</taxon>
        <taxon>Metamonada</taxon>
        <taxon>Preaxostyla</taxon>
        <taxon>Oxymonadida</taxon>
        <taxon>Streblomastigidae</taxon>
        <taxon>Streblomastix</taxon>
    </lineage>
</organism>
<feature type="compositionally biased region" description="Basic and acidic residues" evidence="1">
    <location>
        <begin position="1"/>
        <end position="18"/>
    </location>
</feature>
<gene>
    <name evidence="2" type="ORF">EZS28_020033</name>
</gene>
<feature type="region of interest" description="Disordered" evidence="1">
    <location>
        <begin position="1"/>
        <end position="22"/>
    </location>
</feature>
<comment type="caution">
    <text evidence="2">The sequence shown here is derived from an EMBL/GenBank/DDBJ whole genome shotgun (WGS) entry which is preliminary data.</text>
</comment>
<dbReference type="SUPFAM" id="SSF48371">
    <property type="entry name" value="ARM repeat"/>
    <property type="match status" value="1"/>
</dbReference>
<evidence type="ECO:0000313" key="2">
    <source>
        <dbReference type="EMBL" id="KAA6384441.1"/>
    </source>
</evidence>
<dbReference type="EMBL" id="SNRW01005759">
    <property type="protein sequence ID" value="KAA6384441.1"/>
    <property type="molecule type" value="Genomic_DNA"/>
</dbReference>
<dbReference type="InterPro" id="IPR016024">
    <property type="entry name" value="ARM-type_fold"/>
</dbReference>
<dbReference type="Proteomes" id="UP000324800">
    <property type="component" value="Unassembled WGS sequence"/>
</dbReference>
<accession>A0A5J4VPG7</accession>
<name>A0A5J4VPG7_9EUKA</name>
<proteinExistence type="predicted"/>